<organism evidence="5 6">
    <name type="scientific">Pterocles gutturalis</name>
    <name type="common">yellow-throated sandgrouse</name>
    <dbReference type="NCBI Taxonomy" id="240206"/>
    <lineage>
        <taxon>Eukaryota</taxon>
        <taxon>Metazoa</taxon>
        <taxon>Chordata</taxon>
        <taxon>Craniata</taxon>
        <taxon>Vertebrata</taxon>
        <taxon>Euteleostomi</taxon>
        <taxon>Archelosauria</taxon>
        <taxon>Archosauria</taxon>
        <taxon>Dinosauria</taxon>
        <taxon>Saurischia</taxon>
        <taxon>Theropoda</taxon>
        <taxon>Coelurosauria</taxon>
        <taxon>Aves</taxon>
        <taxon>Neognathae</taxon>
        <taxon>Neoaves</taxon>
        <taxon>Columbimorphae</taxon>
        <taxon>Pterocliformes</taxon>
        <taxon>Pteroclidae</taxon>
        <taxon>Pterocles</taxon>
    </lineage>
</organism>
<dbReference type="SUPFAM" id="SSF48264">
    <property type="entry name" value="Cytochrome P450"/>
    <property type="match status" value="1"/>
</dbReference>
<evidence type="ECO:0000313" key="6">
    <source>
        <dbReference type="Proteomes" id="UP000053149"/>
    </source>
</evidence>
<dbReference type="InterPro" id="IPR002401">
    <property type="entry name" value="Cyt_P450_E_grp-I"/>
</dbReference>
<sequence>STYNEDNMVYSINDLFLGGSETTSTTLNWALLYMVANPDIQ</sequence>
<dbReference type="InterPro" id="IPR050182">
    <property type="entry name" value="Cytochrome_P450_fam2"/>
</dbReference>
<evidence type="ECO:0000256" key="4">
    <source>
        <dbReference type="ARBA" id="ARBA00023004"/>
    </source>
</evidence>
<dbReference type="PRINTS" id="PR00463">
    <property type="entry name" value="EP450I"/>
</dbReference>
<dbReference type="GO" id="GO:0005737">
    <property type="term" value="C:cytoplasm"/>
    <property type="evidence" value="ECO:0007669"/>
    <property type="project" value="TreeGrafter"/>
</dbReference>
<feature type="non-terminal residue" evidence="5">
    <location>
        <position position="41"/>
    </location>
</feature>
<keyword evidence="4" id="KW-0408">Iron</keyword>
<reference evidence="5 6" key="1">
    <citation type="submission" date="2014-04" db="EMBL/GenBank/DDBJ databases">
        <title>Genome evolution of avian class.</title>
        <authorList>
            <person name="Zhang G."/>
            <person name="Li C."/>
        </authorList>
    </citation>
    <scope>NUCLEOTIDE SEQUENCE [LARGE SCALE GENOMIC DNA]</scope>
    <source>
        <strain evidence="5">BGI_N339</strain>
    </source>
</reference>
<feature type="non-terminal residue" evidence="5">
    <location>
        <position position="1"/>
    </location>
</feature>
<dbReference type="GO" id="GO:0005506">
    <property type="term" value="F:iron ion binding"/>
    <property type="evidence" value="ECO:0007669"/>
    <property type="project" value="InterPro"/>
</dbReference>
<dbReference type="PANTHER" id="PTHR24300:SF411">
    <property type="entry name" value="CYTOCHROME P450, FAMILY 2, SUBFAMILY AB, POLYPEPTIDE 4-RELATED"/>
    <property type="match status" value="1"/>
</dbReference>
<proteinExistence type="inferred from homology"/>
<dbReference type="GO" id="GO:0020037">
    <property type="term" value="F:heme binding"/>
    <property type="evidence" value="ECO:0007669"/>
    <property type="project" value="InterPro"/>
</dbReference>
<dbReference type="EMBL" id="KL237262">
    <property type="protein sequence ID" value="KFV09661.1"/>
    <property type="molecule type" value="Genomic_DNA"/>
</dbReference>
<evidence type="ECO:0000313" key="5">
    <source>
        <dbReference type="EMBL" id="KFV09661.1"/>
    </source>
</evidence>
<name>A0A093E5E6_9AVES</name>
<comment type="similarity">
    <text evidence="2">Belongs to the cytochrome P450 family.</text>
</comment>
<dbReference type="InterPro" id="IPR036396">
    <property type="entry name" value="Cyt_P450_sf"/>
</dbReference>
<dbReference type="AlphaFoldDB" id="A0A093E5E6"/>
<gene>
    <name evidence="5" type="ORF">N339_09079</name>
</gene>
<keyword evidence="3" id="KW-0479">Metal-binding</keyword>
<dbReference type="Pfam" id="PF00067">
    <property type="entry name" value="p450"/>
    <property type="match status" value="1"/>
</dbReference>
<comment type="cofactor">
    <cofactor evidence="1">
        <name>heme</name>
        <dbReference type="ChEBI" id="CHEBI:30413"/>
    </cofactor>
</comment>
<keyword evidence="6" id="KW-1185">Reference proteome</keyword>
<dbReference type="Proteomes" id="UP000053149">
    <property type="component" value="Unassembled WGS sequence"/>
</dbReference>
<dbReference type="GO" id="GO:0006082">
    <property type="term" value="P:organic acid metabolic process"/>
    <property type="evidence" value="ECO:0007669"/>
    <property type="project" value="TreeGrafter"/>
</dbReference>
<dbReference type="PANTHER" id="PTHR24300">
    <property type="entry name" value="CYTOCHROME P450 508A4-RELATED"/>
    <property type="match status" value="1"/>
</dbReference>
<accession>A0A093E5E6</accession>
<evidence type="ECO:0000256" key="3">
    <source>
        <dbReference type="ARBA" id="ARBA00022723"/>
    </source>
</evidence>
<dbReference type="GO" id="GO:0016712">
    <property type="term" value="F:oxidoreductase activity, acting on paired donors, with incorporation or reduction of molecular oxygen, reduced flavin or flavoprotein as one donor, and incorporation of one atom of oxygen"/>
    <property type="evidence" value="ECO:0007669"/>
    <property type="project" value="TreeGrafter"/>
</dbReference>
<protein>
    <submittedName>
        <fullName evidence="5">Cytochrome P450 2J5</fullName>
    </submittedName>
</protein>
<dbReference type="GO" id="GO:0006805">
    <property type="term" value="P:xenobiotic metabolic process"/>
    <property type="evidence" value="ECO:0007669"/>
    <property type="project" value="TreeGrafter"/>
</dbReference>
<dbReference type="InterPro" id="IPR001128">
    <property type="entry name" value="Cyt_P450"/>
</dbReference>
<evidence type="ECO:0000256" key="2">
    <source>
        <dbReference type="ARBA" id="ARBA00010617"/>
    </source>
</evidence>
<evidence type="ECO:0000256" key="1">
    <source>
        <dbReference type="ARBA" id="ARBA00001971"/>
    </source>
</evidence>
<dbReference type="Gene3D" id="1.10.630.10">
    <property type="entry name" value="Cytochrome P450"/>
    <property type="match status" value="1"/>
</dbReference>